<keyword evidence="6" id="KW-0539">Nucleus</keyword>
<keyword evidence="3" id="KW-0805">Transcription regulation</keyword>
<evidence type="ECO:0000256" key="4">
    <source>
        <dbReference type="ARBA" id="ARBA00023125"/>
    </source>
</evidence>
<comment type="subcellular location">
    <subcellularLocation>
        <location evidence="1">Nucleus</location>
    </subcellularLocation>
</comment>
<dbReference type="GO" id="GO:0003681">
    <property type="term" value="F:bent DNA binding"/>
    <property type="evidence" value="ECO:0007669"/>
    <property type="project" value="TreeGrafter"/>
</dbReference>
<keyword evidence="4" id="KW-0238">DNA-binding</keyword>
<dbReference type="GO" id="GO:0001046">
    <property type="term" value="F:core promoter sequence-specific DNA binding"/>
    <property type="evidence" value="ECO:0007669"/>
    <property type="project" value="TreeGrafter"/>
</dbReference>
<dbReference type="GO" id="GO:0042796">
    <property type="term" value="P:snRNA transcription by RNA polymerase III"/>
    <property type="evidence" value="ECO:0007669"/>
    <property type="project" value="TreeGrafter"/>
</dbReference>
<evidence type="ECO:0000313" key="10">
    <source>
        <dbReference type="Proteomes" id="UP000078512"/>
    </source>
</evidence>
<dbReference type="EMBL" id="KV442112">
    <property type="protein sequence ID" value="OAQ23645.1"/>
    <property type="molecule type" value="Genomic_DNA"/>
</dbReference>
<dbReference type="OrthoDB" id="3437960at2759"/>
<dbReference type="GO" id="GO:0000978">
    <property type="term" value="F:RNA polymerase II cis-regulatory region sequence-specific DNA binding"/>
    <property type="evidence" value="ECO:0007669"/>
    <property type="project" value="TreeGrafter"/>
</dbReference>
<dbReference type="Pfam" id="PF12251">
    <property type="entry name" value="SNAPC3"/>
    <property type="match status" value="2"/>
</dbReference>
<feature type="coiled-coil region" evidence="7">
    <location>
        <begin position="437"/>
        <end position="464"/>
    </location>
</feature>
<feature type="region of interest" description="Disordered" evidence="8">
    <location>
        <begin position="1"/>
        <end position="21"/>
    </location>
</feature>
<feature type="region of interest" description="Disordered" evidence="8">
    <location>
        <begin position="230"/>
        <end position="260"/>
    </location>
</feature>
<evidence type="ECO:0008006" key="11">
    <source>
        <dbReference type="Google" id="ProtNLM"/>
    </source>
</evidence>
<keyword evidence="5" id="KW-0804">Transcription</keyword>
<accession>A0A197JET3</accession>
<name>A0A197JET3_9FUNG</name>
<dbReference type="GO" id="GO:0042795">
    <property type="term" value="P:snRNA transcription by RNA polymerase II"/>
    <property type="evidence" value="ECO:0007669"/>
    <property type="project" value="TreeGrafter"/>
</dbReference>
<organism evidence="9 10">
    <name type="scientific">Linnemannia elongata AG-77</name>
    <dbReference type="NCBI Taxonomy" id="1314771"/>
    <lineage>
        <taxon>Eukaryota</taxon>
        <taxon>Fungi</taxon>
        <taxon>Fungi incertae sedis</taxon>
        <taxon>Mucoromycota</taxon>
        <taxon>Mortierellomycotina</taxon>
        <taxon>Mortierellomycetes</taxon>
        <taxon>Mortierellales</taxon>
        <taxon>Mortierellaceae</taxon>
        <taxon>Linnemannia</taxon>
    </lineage>
</organism>
<feature type="region of interest" description="Disordered" evidence="8">
    <location>
        <begin position="484"/>
        <end position="503"/>
    </location>
</feature>
<evidence type="ECO:0000256" key="2">
    <source>
        <dbReference type="ARBA" id="ARBA00010410"/>
    </source>
</evidence>
<gene>
    <name evidence="9" type="ORF">K457DRAFT_142534</name>
</gene>
<evidence type="ECO:0000256" key="1">
    <source>
        <dbReference type="ARBA" id="ARBA00004123"/>
    </source>
</evidence>
<feature type="compositionally biased region" description="Basic and acidic residues" evidence="8">
    <location>
        <begin position="1"/>
        <end position="18"/>
    </location>
</feature>
<evidence type="ECO:0000256" key="8">
    <source>
        <dbReference type="SAM" id="MobiDB-lite"/>
    </source>
</evidence>
<feature type="compositionally biased region" description="Low complexity" evidence="8">
    <location>
        <begin position="230"/>
        <end position="247"/>
    </location>
</feature>
<dbReference type="GO" id="GO:0005634">
    <property type="term" value="C:nucleus"/>
    <property type="evidence" value="ECO:0007669"/>
    <property type="project" value="UniProtKB-SubCell"/>
</dbReference>
<evidence type="ECO:0000256" key="3">
    <source>
        <dbReference type="ARBA" id="ARBA00023015"/>
    </source>
</evidence>
<dbReference type="GO" id="GO:0001006">
    <property type="term" value="F:RNA polymerase III type 3 promoter sequence-specific DNA binding"/>
    <property type="evidence" value="ECO:0007669"/>
    <property type="project" value="TreeGrafter"/>
</dbReference>
<evidence type="ECO:0000256" key="6">
    <source>
        <dbReference type="ARBA" id="ARBA00023242"/>
    </source>
</evidence>
<protein>
    <recommendedName>
        <fullName evidence="11">snRNA-activating protein complex subunit 3</fullName>
    </recommendedName>
</protein>
<evidence type="ECO:0000256" key="7">
    <source>
        <dbReference type="SAM" id="Coils"/>
    </source>
</evidence>
<dbReference type="PANTHER" id="PTHR13421">
    <property type="entry name" value="SNRNA-ACTIVATING PROTEIN COMPLEX SUBUNIT 3"/>
    <property type="match status" value="1"/>
</dbReference>
<dbReference type="InterPro" id="IPR022042">
    <property type="entry name" value="snRNA-activating_su3"/>
</dbReference>
<reference evidence="9 10" key="1">
    <citation type="submission" date="2016-05" db="EMBL/GenBank/DDBJ databases">
        <title>Genome sequencing reveals origins of a unique bacterial endosymbiosis in the earliest lineages of terrestrial Fungi.</title>
        <authorList>
            <consortium name="DOE Joint Genome Institute"/>
            <person name="Uehling J."/>
            <person name="Gryganskyi A."/>
            <person name="Hameed K."/>
            <person name="Tschaplinski T."/>
            <person name="Misztal P."/>
            <person name="Wu S."/>
            <person name="Desiro A."/>
            <person name="Vande Pol N."/>
            <person name="Du Z.-Y."/>
            <person name="Zienkiewicz A."/>
            <person name="Zienkiewicz K."/>
            <person name="Morin E."/>
            <person name="Tisserant E."/>
            <person name="Splivallo R."/>
            <person name="Hainaut M."/>
            <person name="Henrissat B."/>
            <person name="Ohm R."/>
            <person name="Kuo A."/>
            <person name="Yan J."/>
            <person name="Lipzen A."/>
            <person name="Nolan M."/>
            <person name="Labutti K."/>
            <person name="Barry K."/>
            <person name="Goldstein A."/>
            <person name="Labbe J."/>
            <person name="Schadt C."/>
            <person name="Tuskan G."/>
            <person name="Grigoriev I."/>
            <person name="Martin F."/>
            <person name="Vilgalys R."/>
            <person name="Bonito G."/>
        </authorList>
    </citation>
    <scope>NUCLEOTIDE SEQUENCE [LARGE SCALE GENOMIC DNA]</scope>
    <source>
        <strain evidence="9 10">AG-77</strain>
    </source>
</reference>
<dbReference type="AlphaFoldDB" id="A0A197JET3"/>
<dbReference type="STRING" id="1314771.A0A197JET3"/>
<comment type="similarity">
    <text evidence="2">Belongs to the SNAPC3/SRD2 family.</text>
</comment>
<dbReference type="Proteomes" id="UP000078512">
    <property type="component" value="Unassembled WGS sequence"/>
</dbReference>
<proteinExistence type="inferred from homology"/>
<sequence>MEREETLVHSGRPRDHRPPPGGWMLDAPRIVHSIVNIQPQGQLFHLQSFADDYRRLIQDQKHTDPYNAYFADNKDLEQQIAEKVDTWDETELVNDIFGDPTVLGLLQEWHEERLSSTKGPVSRDLRPTWSSVFGKVEDVTELGDRSNLHIKGRFTPHLGRPVAMGDNVRRLLSSTDRGRRRVPFVSGRGKTRASIKSVKAPQISKKETVAASTRIQDEASNSASAVTLTVTSTSPATSTTGVTDTSSIESPSLQPPKPDMPAAELAQLENDARLIEHLAEQRAQQESENRIAKTSLETRFQRCSLMLEDSTLESLALKSQTLLPIQQRPPLNFVPPAPPRFSRPFVPIMEEELVVSVAIYNAHRPDQRMQEFLFLGSQRLSALRDAFECASDNELREWDEFSDTSKVHNTADRKTTNSFFFIEGVFYSDSPLIRARLEKRDQLREEASRRLDELEKLRQERYQEAVRLRNIRRRLLREDMALGSVSRPNDDASENDDDDDMDLEFDDADLRAQMEARTYHEQSIENIEVENQSHLEEISEDYSQIILDWVEENPERKRQPGFDNLQKKYMHDPQIHQLSVRLNQPYLFVHQGDCEHILMFRDLRLYSQRHDDLNRLSYPRQVYKGKTASHMCKMCKINKAFYVTVDDRLAGETPCYFCEQCYDSFHYDVDGNILYDDFRVFRYPEREDIRASDYDEVTEVGNRSACAAI</sequence>
<dbReference type="PANTHER" id="PTHR13421:SF16">
    <property type="entry name" value="SNRNA-ACTIVATING PROTEIN COMPLEX SUBUNIT 3"/>
    <property type="match status" value="1"/>
</dbReference>
<evidence type="ECO:0000313" key="9">
    <source>
        <dbReference type="EMBL" id="OAQ23645.1"/>
    </source>
</evidence>
<keyword evidence="7" id="KW-0175">Coiled coil</keyword>
<keyword evidence="10" id="KW-1185">Reference proteome</keyword>
<feature type="compositionally biased region" description="Acidic residues" evidence="8">
    <location>
        <begin position="491"/>
        <end position="503"/>
    </location>
</feature>
<evidence type="ECO:0000256" key="5">
    <source>
        <dbReference type="ARBA" id="ARBA00023163"/>
    </source>
</evidence>
<dbReference type="GO" id="GO:0019185">
    <property type="term" value="C:snRNA-activating protein complex"/>
    <property type="evidence" value="ECO:0007669"/>
    <property type="project" value="TreeGrafter"/>
</dbReference>